<keyword evidence="5" id="KW-1185">Reference proteome</keyword>
<dbReference type="SUPFAM" id="SSF56300">
    <property type="entry name" value="Metallo-dependent phosphatases"/>
    <property type="match status" value="1"/>
</dbReference>
<sequence>MNKVKIAVISDSHGSDDKIETIIDTLKSMNDLDIFVHLGDFALDAEYIKEQTNIDMIVVRGNCDFELYEINEEEILNINDKKILLTHGHKYNIKDNLNNLYYRAKELQVDAVLFGHIHRPVNVIEDNILLFNPGSISEPRGGSTNSYGILTIDNNIKSNIVEI</sequence>
<dbReference type="AlphaFoldDB" id="A0A845QY85"/>
<dbReference type="InterPro" id="IPR029052">
    <property type="entry name" value="Metallo-depent_PP-like"/>
</dbReference>
<proteinExistence type="inferred from homology"/>
<feature type="domain" description="Calcineurin-like phosphoesterase" evidence="3">
    <location>
        <begin position="5"/>
        <end position="154"/>
    </location>
</feature>
<dbReference type="InterPro" id="IPR000979">
    <property type="entry name" value="Phosphodiesterase_MJ0936/Vps29"/>
</dbReference>
<accession>A0A845QY85</accession>
<organism evidence="4 5">
    <name type="scientific">Senegalia massiliensis</name>
    <dbReference type="NCBI Taxonomy" id="1720316"/>
    <lineage>
        <taxon>Bacteria</taxon>
        <taxon>Bacillati</taxon>
        <taxon>Bacillota</taxon>
        <taxon>Clostridia</taxon>
        <taxon>Eubacteriales</taxon>
        <taxon>Clostridiaceae</taxon>
        <taxon>Senegalia</taxon>
    </lineage>
</organism>
<evidence type="ECO:0000256" key="2">
    <source>
        <dbReference type="RuleBase" id="RU362039"/>
    </source>
</evidence>
<comment type="caution">
    <text evidence="4">The sequence shown here is derived from an EMBL/GenBank/DDBJ whole genome shotgun (WGS) entry which is preliminary data.</text>
</comment>
<gene>
    <name evidence="4" type="ORF">D3Z33_10205</name>
</gene>
<dbReference type="Proteomes" id="UP000467132">
    <property type="component" value="Unassembled WGS sequence"/>
</dbReference>
<comment type="cofactor">
    <cofactor evidence="2">
        <name>a divalent metal cation</name>
        <dbReference type="ChEBI" id="CHEBI:60240"/>
    </cofactor>
</comment>
<dbReference type="PANTHER" id="PTHR11124">
    <property type="entry name" value="VACUOLAR SORTING PROTEIN VPS29"/>
    <property type="match status" value="1"/>
</dbReference>
<protein>
    <recommendedName>
        <fullName evidence="2">Phosphoesterase</fullName>
        <ecNumber evidence="2">3.1.4.-</ecNumber>
    </recommendedName>
</protein>
<dbReference type="EMBL" id="QXXA01000011">
    <property type="protein sequence ID" value="NBI07221.1"/>
    <property type="molecule type" value="Genomic_DNA"/>
</dbReference>
<dbReference type="CDD" id="cd00841">
    <property type="entry name" value="MPP_YfcE"/>
    <property type="match status" value="1"/>
</dbReference>
<evidence type="ECO:0000313" key="5">
    <source>
        <dbReference type="Proteomes" id="UP000467132"/>
    </source>
</evidence>
<dbReference type="Pfam" id="PF12850">
    <property type="entry name" value="Metallophos_2"/>
    <property type="match status" value="1"/>
</dbReference>
<evidence type="ECO:0000313" key="4">
    <source>
        <dbReference type="EMBL" id="NBI07221.1"/>
    </source>
</evidence>
<evidence type="ECO:0000259" key="3">
    <source>
        <dbReference type="Pfam" id="PF12850"/>
    </source>
</evidence>
<dbReference type="InterPro" id="IPR024654">
    <property type="entry name" value="Calcineurin-like_PHP_lpxH"/>
</dbReference>
<dbReference type="RefSeq" id="WP_160197692.1">
    <property type="nucleotide sequence ID" value="NZ_QXXA01000011.1"/>
</dbReference>
<dbReference type="GO" id="GO:0046872">
    <property type="term" value="F:metal ion binding"/>
    <property type="evidence" value="ECO:0007669"/>
    <property type="project" value="UniProtKB-KW"/>
</dbReference>
<dbReference type="EC" id="3.1.4.-" evidence="2"/>
<reference evidence="4 5" key="1">
    <citation type="submission" date="2018-08" db="EMBL/GenBank/DDBJ databases">
        <title>Murine metabolic-syndrome-specific gut microbial biobank.</title>
        <authorList>
            <person name="Liu C."/>
        </authorList>
    </citation>
    <scope>NUCLEOTIDE SEQUENCE [LARGE SCALE GENOMIC DNA]</scope>
    <source>
        <strain evidence="4 5">583</strain>
    </source>
</reference>
<keyword evidence="2" id="KW-0479">Metal-binding</keyword>
<name>A0A845QY85_9CLOT</name>
<evidence type="ECO:0000256" key="1">
    <source>
        <dbReference type="ARBA" id="ARBA00008950"/>
    </source>
</evidence>
<comment type="similarity">
    <text evidence="1 2">Belongs to the metallophosphoesterase superfamily. YfcE family.</text>
</comment>
<dbReference type="NCBIfam" id="TIGR00040">
    <property type="entry name" value="yfcE"/>
    <property type="match status" value="1"/>
</dbReference>
<dbReference type="InterPro" id="IPR041802">
    <property type="entry name" value="MPP_YfcE"/>
</dbReference>
<dbReference type="GO" id="GO:0016787">
    <property type="term" value="F:hydrolase activity"/>
    <property type="evidence" value="ECO:0007669"/>
    <property type="project" value="UniProtKB-UniRule"/>
</dbReference>
<dbReference type="Gene3D" id="3.60.21.10">
    <property type="match status" value="1"/>
</dbReference>
<dbReference type="OrthoDB" id="9800565at2"/>